<dbReference type="SUPFAM" id="SSF52317">
    <property type="entry name" value="Class I glutamine amidotransferase-like"/>
    <property type="match status" value="1"/>
</dbReference>
<proteinExistence type="predicted"/>
<dbReference type="InterPro" id="IPR002818">
    <property type="entry name" value="DJ-1/PfpI"/>
</dbReference>
<dbReference type="Pfam" id="PF01965">
    <property type="entry name" value="DJ-1_PfpI"/>
    <property type="match status" value="1"/>
</dbReference>
<evidence type="ECO:0000313" key="2">
    <source>
        <dbReference type="EMBL" id="BBU47916.1"/>
    </source>
</evidence>
<dbReference type="InterPro" id="IPR050325">
    <property type="entry name" value="Prot/Nucl_acid_deglycase"/>
</dbReference>
<dbReference type="PANTHER" id="PTHR48094">
    <property type="entry name" value="PROTEIN/NUCLEIC ACID DEGLYCASE DJ-1-RELATED"/>
    <property type="match status" value="1"/>
</dbReference>
<dbReference type="PANTHER" id="PTHR48094:SF12">
    <property type="entry name" value="PARKINSON DISEASE PROTEIN 7 HOMOLOG"/>
    <property type="match status" value="1"/>
</dbReference>
<dbReference type="EMBL" id="AP022325">
    <property type="protein sequence ID" value="BBU47916.1"/>
    <property type="molecule type" value="Genomic_DNA"/>
</dbReference>
<protein>
    <submittedName>
        <fullName evidence="2">4-methyl-5(B-hydroxyethyl)-thiazole monophosphate biosynthesis protein</fullName>
    </submittedName>
</protein>
<sequence length="194" mass="22282">MNLLVVLEDNYNDIELVTPLSIWKKSNCFNKITFYHPNLKQIQGQFGYSLINTIENNININEYDLMFIPGGKAANTLRNNQISKDLISKFFSLNKDILAICDAPNTLREFNVINDEKFTSYPSVWSSQYRIGENYTYSSVEISNKLITAKSANVAKEFAYKVLNHYFGFDKTKDTYQAISGNQDITELKSLLKN</sequence>
<dbReference type="RefSeq" id="WP_161553322.1">
    <property type="nucleotide sequence ID" value="NZ_AP022325.1"/>
</dbReference>
<gene>
    <name evidence="2" type="ORF">JPM2_6090</name>
</gene>
<dbReference type="AlphaFoldDB" id="A0A809SKA0"/>
<reference evidence="2 3" key="1">
    <citation type="submission" date="2020-01" db="EMBL/GenBank/DDBJ databases">
        <title>Complete genome sequence of Mycoplasma felis strain Myco-2.</title>
        <authorList>
            <person name="Kinoshita Y."/>
            <person name="Niwa H."/>
            <person name="Uchida-Fujii E."/>
            <person name="Nukada T."/>
        </authorList>
    </citation>
    <scope>NUCLEOTIDE SEQUENCE [LARGE SCALE GENOMIC DNA]</scope>
    <source>
        <strain evidence="2 3">Myco-2</strain>
    </source>
</reference>
<accession>A0A809SKA0</accession>
<dbReference type="GO" id="GO:0005737">
    <property type="term" value="C:cytoplasm"/>
    <property type="evidence" value="ECO:0007669"/>
    <property type="project" value="TreeGrafter"/>
</dbReference>
<dbReference type="InterPro" id="IPR029062">
    <property type="entry name" value="Class_I_gatase-like"/>
</dbReference>
<evidence type="ECO:0000259" key="1">
    <source>
        <dbReference type="Pfam" id="PF01965"/>
    </source>
</evidence>
<keyword evidence="3" id="KW-1185">Reference proteome</keyword>
<dbReference type="KEGG" id="mfel:JPM2_6090"/>
<organism evidence="2 3">
    <name type="scientific">Mycoplasmopsis felis</name>
    <dbReference type="NCBI Taxonomy" id="33923"/>
    <lineage>
        <taxon>Bacteria</taxon>
        <taxon>Bacillati</taxon>
        <taxon>Mycoplasmatota</taxon>
        <taxon>Mycoplasmoidales</taxon>
        <taxon>Metamycoplasmataceae</taxon>
        <taxon>Mycoplasmopsis</taxon>
    </lineage>
</organism>
<dbReference type="Gene3D" id="3.40.50.880">
    <property type="match status" value="1"/>
</dbReference>
<evidence type="ECO:0000313" key="3">
    <source>
        <dbReference type="Proteomes" id="UP000464317"/>
    </source>
</evidence>
<feature type="domain" description="DJ-1/PfpI" evidence="1">
    <location>
        <begin position="3"/>
        <end position="164"/>
    </location>
</feature>
<name>A0A809SKA0_9BACT</name>
<dbReference type="Proteomes" id="UP000464317">
    <property type="component" value="Chromosome"/>
</dbReference>